<evidence type="ECO:0000256" key="4">
    <source>
        <dbReference type="ARBA" id="ARBA00022679"/>
    </source>
</evidence>
<dbReference type="PANTHER" id="PTHR45436">
    <property type="entry name" value="SENSOR HISTIDINE KINASE YKOH"/>
    <property type="match status" value="1"/>
</dbReference>
<reference evidence="9 10" key="1">
    <citation type="submission" date="2021-01" db="EMBL/GenBank/DDBJ databases">
        <title>WGS of actinomycetes isolated from Thailand.</title>
        <authorList>
            <person name="Thawai C."/>
        </authorList>
    </citation>
    <scope>NUCLEOTIDE SEQUENCE [LARGE SCALE GENOMIC DNA]</scope>
    <source>
        <strain evidence="9 10">CA1R205</strain>
    </source>
</reference>
<dbReference type="PANTHER" id="PTHR45436:SF5">
    <property type="entry name" value="SENSOR HISTIDINE KINASE TRCS"/>
    <property type="match status" value="1"/>
</dbReference>
<keyword evidence="7" id="KW-0732">Signal</keyword>
<dbReference type="InterPro" id="IPR050428">
    <property type="entry name" value="TCS_sensor_his_kinase"/>
</dbReference>
<evidence type="ECO:0000256" key="3">
    <source>
        <dbReference type="ARBA" id="ARBA00022553"/>
    </source>
</evidence>
<sequence length="767" mass="82871">MAPRKHRLRRRRSLLTSLLTLTLVPSTALAVIWGETTYQLLSEGVDLAEQSHFGRSIDPKLDNLRWNLEAELRGSSAWLANAHLSHSRLQAQRKKTDSSIGDLGNLRKKLDDAPARVRNSEMPFAEALEQFPLERLRTQIDQRAVSPARVLQAYTSLIGAETTALFAARQVPQGSLVSRAQPVSMLIEIEKAIQAEDAVMAQALPSRRMSTEQRFAFMTPMGAQRSLLSELGTIQTPAQRAELGRLTNSAAWKTLVAVENAVTMGGGASPRSALPLPPAAGQWRHTLDTLESQLQDLIRAETTKLLSAQSDTARDTLRHEGFVSLAGLAAVLVSALLSWRVSRSLLRRMAGLREATLELADRRLPDIVARLNRGETVDVEAEALELDYGTDQVGQVARAFNAVQRTGISSAVALADARRGFQNAILITARRSQNLVNRQLALLDEFERKHQAPDVLGDLYQLDSQASQLRRYEENLLIISGGRPGRRWNEPVPLADVVRSAVGEVSEYQRITVSVDDQVSITGGAVADIIHLLAELVENAANFSPRICPVFVRGDTVGKGAAVEIEDRGIGMREQEYAVLNQRLAEPPPFDVLSLEDDSRLGMFVVARLASRHGITITLRPSPFGGTSAVVLIPEAVLVRAAAKHSGRFRTPVPEGFSANGGPPPATAEPADGPTARPDPVAPGPLVAAATAAPSAPAGRESTRSLPPLPERVPQASLAQELRHAPGAGVTHESDPPQPASAEKAARTLSAFQRGTAQARFTDPKGL</sequence>
<comment type="catalytic activity">
    <reaction evidence="1">
        <text>ATP + protein L-histidine = ADP + protein N-phospho-L-histidine.</text>
        <dbReference type="EC" id="2.7.13.3"/>
    </reaction>
</comment>
<feature type="chain" id="PRO_5045442224" description="histidine kinase" evidence="7">
    <location>
        <begin position="31"/>
        <end position="767"/>
    </location>
</feature>
<evidence type="ECO:0000259" key="8">
    <source>
        <dbReference type="SMART" id="SM00387"/>
    </source>
</evidence>
<accession>A0ABS1NRL6</accession>
<gene>
    <name evidence="9" type="ORF">JK363_39195</name>
</gene>
<dbReference type="Gene3D" id="3.30.565.10">
    <property type="entry name" value="Histidine kinase-like ATPase, C-terminal domain"/>
    <property type="match status" value="1"/>
</dbReference>
<protein>
    <recommendedName>
        <fullName evidence="2">histidine kinase</fullName>
        <ecNumber evidence="2">2.7.13.3</ecNumber>
    </recommendedName>
</protein>
<keyword evidence="10" id="KW-1185">Reference proteome</keyword>
<dbReference type="EMBL" id="JAERRF010000049">
    <property type="protein sequence ID" value="MBL1102532.1"/>
    <property type="molecule type" value="Genomic_DNA"/>
</dbReference>
<dbReference type="Pfam" id="PF02518">
    <property type="entry name" value="HATPase_c"/>
    <property type="match status" value="1"/>
</dbReference>
<dbReference type="SMART" id="SM00387">
    <property type="entry name" value="HATPase_c"/>
    <property type="match status" value="1"/>
</dbReference>
<evidence type="ECO:0000256" key="6">
    <source>
        <dbReference type="SAM" id="MobiDB-lite"/>
    </source>
</evidence>
<feature type="domain" description="Histidine kinase/HSP90-like ATPase" evidence="8">
    <location>
        <begin position="524"/>
        <end position="637"/>
    </location>
</feature>
<dbReference type="Proteomes" id="UP000634229">
    <property type="component" value="Unassembled WGS sequence"/>
</dbReference>
<proteinExistence type="predicted"/>
<evidence type="ECO:0000256" key="1">
    <source>
        <dbReference type="ARBA" id="ARBA00000085"/>
    </source>
</evidence>
<evidence type="ECO:0000256" key="7">
    <source>
        <dbReference type="SAM" id="SignalP"/>
    </source>
</evidence>
<evidence type="ECO:0000256" key="5">
    <source>
        <dbReference type="ARBA" id="ARBA00022777"/>
    </source>
</evidence>
<feature type="region of interest" description="Disordered" evidence="6">
    <location>
        <begin position="649"/>
        <end position="767"/>
    </location>
</feature>
<dbReference type="EC" id="2.7.13.3" evidence="2"/>
<dbReference type="Pfam" id="PF08376">
    <property type="entry name" value="NIT"/>
    <property type="match status" value="1"/>
</dbReference>
<dbReference type="SUPFAM" id="SSF55874">
    <property type="entry name" value="ATPase domain of HSP90 chaperone/DNA topoisomerase II/histidine kinase"/>
    <property type="match status" value="1"/>
</dbReference>
<evidence type="ECO:0000256" key="2">
    <source>
        <dbReference type="ARBA" id="ARBA00012438"/>
    </source>
</evidence>
<dbReference type="InterPro" id="IPR003594">
    <property type="entry name" value="HATPase_dom"/>
</dbReference>
<organism evidence="9 10">
    <name type="scientific">Streptomyces coffeae</name>
    <dbReference type="NCBI Taxonomy" id="621382"/>
    <lineage>
        <taxon>Bacteria</taxon>
        <taxon>Bacillati</taxon>
        <taxon>Actinomycetota</taxon>
        <taxon>Actinomycetes</taxon>
        <taxon>Kitasatosporales</taxon>
        <taxon>Streptomycetaceae</taxon>
        <taxon>Streptomyces</taxon>
    </lineage>
</organism>
<name>A0ABS1NRL6_9ACTN</name>
<keyword evidence="5" id="KW-0418">Kinase</keyword>
<dbReference type="InterPro" id="IPR013587">
    <property type="entry name" value="Nitrate/nitrite_sensing"/>
</dbReference>
<dbReference type="Gene3D" id="6.10.340.10">
    <property type="match status" value="1"/>
</dbReference>
<evidence type="ECO:0000313" key="10">
    <source>
        <dbReference type="Proteomes" id="UP000634229"/>
    </source>
</evidence>
<evidence type="ECO:0000313" key="9">
    <source>
        <dbReference type="EMBL" id="MBL1102532.1"/>
    </source>
</evidence>
<keyword evidence="3" id="KW-0597">Phosphoprotein</keyword>
<comment type="caution">
    <text evidence="9">The sequence shown here is derived from an EMBL/GenBank/DDBJ whole genome shotgun (WGS) entry which is preliminary data.</text>
</comment>
<keyword evidence="4" id="KW-0808">Transferase</keyword>
<dbReference type="InterPro" id="IPR036890">
    <property type="entry name" value="HATPase_C_sf"/>
</dbReference>
<feature type="compositionally biased region" description="Low complexity" evidence="6">
    <location>
        <begin position="684"/>
        <end position="698"/>
    </location>
</feature>
<feature type="signal peptide" evidence="7">
    <location>
        <begin position="1"/>
        <end position="30"/>
    </location>
</feature>
<dbReference type="RefSeq" id="WP_201883051.1">
    <property type="nucleotide sequence ID" value="NZ_JAERRF010000049.1"/>
</dbReference>